<dbReference type="Gene3D" id="3.40.50.300">
    <property type="entry name" value="P-loop containing nucleotide triphosphate hydrolases"/>
    <property type="match status" value="1"/>
</dbReference>
<keyword evidence="2" id="KW-1185">Reference proteome</keyword>
<dbReference type="InterPro" id="IPR027417">
    <property type="entry name" value="P-loop_NTPase"/>
</dbReference>
<dbReference type="PIRSF" id="PIRSF037081">
    <property type="entry name" value="P-loop_All4644_prd"/>
    <property type="match status" value="1"/>
</dbReference>
<comment type="caution">
    <text evidence="1">The sequence shown here is derived from an EMBL/GenBank/DDBJ whole genome shotgun (WGS) entry which is preliminary data.</text>
</comment>
<dbReference type="OrthoDB" id="8564590at2"/>
<keyword evidence="1" id="KW-0418">Kinase</keyword>
<dbReference type="PANTHER" id="PTHR12083">
    <property type="entry name" value="BIFUNCTIONAL POLYNUCLEOTIDE PHOSPHATASE/KINASE"/>
    <property type="match status" value="1"/>
</dbReference>
<dbReference type="Proteomes" id="UP000248806">
    <property type="component" value="Unassembled WGS sequence"/>
</dbReference>
<dbReference type="GO" id="GO:0003690">
    <property type="term" value="F:double-stranded DNA binding"/>
    <property type="evidence" value="ECO:0007669"/>
    <property type="project" value="TreeGrafter"/>
</dbReference>
<dbReference type="Pfam" id="PF13671">
    <property type="entry name" value="AAA_33"/>
    <property type="match status" value="1"/>
</dbReference>
<dbReference type="InterPro" id="IPR017101">
    <property type="entry name" value="P-loop_ATP/GTP-bd_All4644_prd"/>
</dbReference>
<accession>A0A326UDP5</accession>
<gene>
    <name evidence="1" type="ORF">EI42_00580</name>
</gene>
<dbReference type="GO" id="GO:0046403">
    <property type="term" value="F:polynucleotide 3'-phosphatase activity"/>
    <property type="evidence" value="ECO:0007669"/>
    <property type="project" value="TreeGrafter"/>
</dbReference>
<dbReference type="GO" id="GO:0006281">
    <property type="term" value="P:DNA repair"/>
    <property type="evidence" value="ECO:0007669"/>
    <property type="project" value="TreeGrafter"/>
</dbReference>
<reference evidence="1 2" key="1">
    <citation type="submission" date="2018-06" db="EMBL/GenBank/DDBJ databases">
        <title>Genomic Encyclopedia of Archaeal and Bacterial Type Strains, Phase II (KMG-II): from individual species to whole genera.</title>
        <authorList>
            <person name="Goeker M."/>
        </authorList>
    </citation>
    <scope>NUCLEOTIDE SEQUENCE [LARGE SCALE GENOMIC DNA]</scope>
    <source>
        <strain evidence="1 2">ATCC BAA-1881</strain>
    </source>
</reference>
<dbReference type="PANTHER" id="PTHR12083:SF9">
    <property type="entry name" value="BIFUNCTIONAL POLYNUCLEOTIDE PHOSPHATASE_KINASE"/>
    <property type="match status" value="1"/>
</dbReference>
<sequence>MEVVILIGLQGAGKSTFARTVLQPEPETWTYISKDLFPNNRRPARRQHVLLEEALREGRSALVDNTNPTKDDRADVIALGKQYGAEIIGYWFTANLKSCLKRNQQRSGRAQVPDVALFSTVKKLEPPAYSEGFDALFCVQTNRDLTFTVSPL</sequence>
<dbReference type="SUPFAM" id="SSF52540">
    <property type="entry name" value="P-loop containing nucleoside triphosphate hydrolases"/>
    <property type="match status" value="1"/>
</dbReference>
<organism evidence="1 2">
    <name type="scientific">Thermosporothrix hazakensis</name>
    <dbReference type="NCBI Taxonomy" id="644383"/>
    <lineage>
        <taxon>Bacteria</taxon>
        <taxon>Bacillati</taxon>
        <taxon>Chloroflexota</taxon>
        <taxon>Ktedonobacteria</taxon>
        <taxon>Ktedonobacterales</taxon>
        <taxon>Thermosporotrichaceae</taxon>
        <taxon>Thermosporothrix</taxon>
    </lineage>
</organism>
<dbReference type="EMBL" id="QKUF01000001">
    <property type="protein sequence ID" value="PZW36406.1"/>
    <property type="molecule type" value="Genomic_DNA"/>
</dbReference>
<evidence type="ECO:0000313" key="2">
    <source>
        <dbReference type="Proteomes" id="UP000248806"/>
    </source>
</evidence>
<dbReference type="GO" id="GO:0046404">
    <property type="term" value="F:ATP-dependent polydeoxyribonucleotide 5'-hydroxyl-kinase activity"/>
    <property type="evidence" value="ECO:0007669"/>
    <property type="project" value="TreeGrafter"/>
</dbReference>
<proteinExistence type="predicted"/>
<keyword evidence="1" id="KW-0808">Transferase</keyword>
<evidence type="ECO:0000313" key="1">
    <source>
        <dbReference type="EMBL" id="PZW36406.1"/>
    </source>
</evidence>
<dbReference type="AlphaFoldDB" id="A0A326UDP5"/>
<protein>
    <submittedName>
        <fullName evidence="1">Putative kinase</fullName>
    </submittedName>
</protein>
<name>A0A326UDP5_THEHA</name>
<dbReference type="RefSeq" id="WP_111318625.1">
    <property type="nucleotide sequence ID" value="NZ_BIFX01000001.1"/>
</dbReference>